<keyword evidence="6 10" id="KW-0808">Transferase</keyword>
<proteinExistence type="inferred from homology"/>
<comment type="catalytic activity">
    <reaction evidence="1 10">
        <text>Transfers a segment of a (1-&gt;4)-alpha-D-glucan to a new position in an acceptor, which may be glucose or a (1-&gt;4)-alpha-D-glucan.</text>
        <dbReference type="EC" id="2.4.1.25"/>
    </reaction>
</comment>
<dbReference type="NCBIfam" id="NF011079">
    <property type="entry name" value="PRK14508.1-2"/>
    <property type="match status" value="1"/>
</dbReference>
<dbReference type="NCBIfam" id="TIGR00217">
    <property type="entry name" value="malQ"/>
    <property type="match status" value="1"/>
</dbReference>
<dbReference type="Pfam" id="PF02446">
    <property type="entry name" value="Glyco_hydro_77"/>
    <property type="match status" value="1"/>
</dbReference>
<evidence type="ECO:0000256" key="10">
    <source>
        <dbReference type="RuleBase" id="RU361207"/>
    </source>
</evidence>
<evidence type="ECO:0000256" key="6">
    <source>
        <dbReference type="ARBA" id="ARBA00022679"/>
    </source>
</evidence>
<comment type="similarity">
    <text evidence="2 10">Belongs to the disproportionating enzyme family.</text>
</comment>
<dbReference type="RefSeq" id="WP_032514199.1">
    <property type="nucleotide sequence ID" value="NZ_JNAJ01000016.1"/>
</dbReference>
<evidence type="ECO:0000256" key="1">
    <source>
        <dbReference type="ARBA" id="ARBA00000439"/>
    </source>
</evidence>
<dbReference type="Proteomes" id="UP000030491">
    <property type="component" value="Unassembled WGS sequence"/>
</dbReference>
<evidence type="ECO:0000256" key="7">
    <source>
        <dbReference type="ARBA" id="ARBA00023277"/>
    </source>
</evidence>
<evidence type="ECO:0000256" key="4">
    <source>
        <dbReference type="ARBA" id="ARBA00020295"/>
    </source>
</evidence>
<evidence type="ECO:0000256" key="8">
    <source>
        <dbReference type="ARBA" id="ARBA00031423"/>
    </source>
</evidence>
<evidence type="ECO:0000256" key="2">
    <source>
        <dbReference type="ARBA" id="ARBA00005684"/>
    </source>
</evidence>
<evidence type="ECO:0000313" key="11">
    <source>
        <dbReference type="EMBL" id="KGF90794.1"/>
    </source>
</evidence>
<dbReference type="EMBL" id="JNAJ01000016">
    <property type="protein sequence ID" value="KGF90794.1"/>
    <property type="molecule type" value="Genomic_DNA"/>
</dbReference>
<reference evidence="12" key="1">
    <citation type="journal article" date="2014" name="Sci. Data">
        <title>Genomes of diverse isolates of the marine cyanobacterium Prochlorococcus.</title>
        <authorList>
            <person name="Biller S."/>
            <person name="Berube P."/>
            <person name="Thompson J."/>
            <person name="Kelly L."/>
            <person name="Roggensack S."/>
            <person name="Awad L."/>
            <person name="Roache-Johnson K."/>
            <person name="Ding H."/>
            <person name="Giovannoni S.J."/>
            <person name="Moore L.R."/>
            <person name="Chisholm S.W."/>
        </authorList>
    </citation>
    <scope>NUCLEOTIDE SEQUENCE [LARGE SCALE GENOMIC DNA]</scope>
</reference>
<name>A0A0A1ZR99_PROMR</name>
<keyword evidence="5 10" id="KW-0328">Glycosyltransferase</keyword>
<organism evidence="11 12">
    <name type="scientific">Prochlorococcus marinus str. MIT 9116</name>
    <dbReference type="NCBI Taxonomy" id="167544"/>
    <lineage>
        <taxon>Bacteria</taxon>
        <taxon>Bacillati</taxon>
        <taxon>Cyanobacteriota</taxon>
        <taxon>Cyanophyceae</taxon>
        <taxon>Synechococcales</taxon>
        <taxon>Prochlorococcaceae</taxon>
        <taxon>Prochlorococcus</taxon>
    </lineage>
</organism>
<accession>A0A0A1ZR99</accession>
<keyword evidence="7 10" id="KW-0119">Carbohydrate metabolism</keyword>
<dbReference type="EC" id="2.4.1.25" evidence="3 10"/>
<dbReference type="SUPFAM" id="SSF51445">
    <property type="entry name" value="(Trans)glycosidases"/>
    <property type="match status" value="1"/>
</dbReference>
<dbReference type="OrthoDB" id="9811841at2"/>
<gene>
    <name evidence="11" type="ORF">EU93_1393</name>
</gene>
<dbReference type="GO" id="GO:0005975">
    <property type="term" value="P:carbohydrate metabolic process"/>
    <property type="evidence" value="ECO:0007669"/>
    <property type="project" value="InterPro"/>
</dbReference>
<evidence type="ECO:0000256" key="5">
    <source>
        <dbReference type="ARBA" id="ARBA00022676"/>
    </source>
</evidence>
<dbReference type="InterPro" id="IPR003385">
    <property type="entry name" value="Glyco_hydro_77"/>
</dbReference>
<dbReference type="Gene3D" id="3.20.20.80">
    <property type="entry name" value="Glycosidases"/>
    <property type="match status" value="1"/>
</dbReference>
<dbReference type="NCBIfam" id="NF011080">
    <property type="entry name" value="PRK14508.1-3"/>
    <property type="match status" value="1"/>
</dbReference>
<sequence length="506" mass="59454">MTIQTVLTKKSLGILMHPTCIPGGRLCGTFGRGAKEWIKKLHKHGIEYWQFLPLTPTDSKGSPYSSPSSFALNPWFLDIDFLIERGFIFISNKEELGPTNNNKNYFNFEEADDLKKKLGRLLLQGWSSQSQERKLDFHKWNSENSWVEDYATFIAIKEEFNMLPWWQWPQEFKMKNNKFLKSWINKKSEKILIEKLIQWHLDEQWRTIKNFAKIYGIKLIGDLPFYVSRDSADVWSNKSLFSIFKNGDLIFQSGVPPDYFSSTGQLWGSPTYFWSRHKRTNFDWWRKRFKRQFELVDLLRLDHFRGLAGYWRVNGYSKTAICGKWINSPGRTLLNKLKNDLGSDYLPIIAEDLGVITSDVEKLRKNFELPGMKILQFAFDGKEDNPYLPKNIKGENWVVYTGTHDNSTSISWWESLDDLNKKRIKDEYNFSENPSLSLIEIGMKTNANLFITPIQDILSLDDSSRFNIPGTTKNNWRWKLNRTLEEIENDLRTFSKLGNDYGRTRK</sequence>
<evidence type="ECO:0000313" key="12">
    <source>
        <dbReference type="Proteomes" id="UP000030491"/>
    </source>
</evidence>
<dbReference type="InterPro" id="IPR017853">
    <property type="entry name" value="GH"/>
</dbReference>
<protein>
    <recommendedName>
        <fullName evidence="4 10">4-alpha-glucanotransferase</fullName>
        <ecNumber evidence="3 10">2.4.1.25</ecNumber>
    </recommendedName>
    <alternativeName>
        <fullName evidence="8 10">Amylomaltase</fullName>
    </alternativeName>
    <alternativeName>
        <fullName evidence="9 10">Disproportionating enzyme</fullName>
    </alternativeName>
</protein>
<dbReference type="AlphaFoldDB" id="A0A0A1ZR99"/>
<evidence type="ECO:0000256" key="9">
    <source>
        <dbReference type="ARBA" id="ARBA00031501"/>
    </source>
</evidence>
<dbReference type="GO" id="GO:0004134">
    <property type="term" value="F:4-alpha-glucanotransferase activity"/>
    <property type="evidence" value="ECO:0007669"/>
    <property type="project" value="UniProtKB-EC"/>
</dbReference>
<dbReference type="PANTHER" id="PTHR32438">
    <property type="entry name" value="4-ALPHA-GLUCANOTRANSFERASE DPE1, CHLOROPLASTIC/AMYLOPLASTIC"/>
    <property type="match status" value="1"/>
</dbReference>
<comment type="caution">
    <text evidence="11">The sequence shown here is derived from an EMBL/GenBank/DDBJ whole genome shotgun (WGS) entry which is preliminary data.</text>
</comment>
<dbReference type="PANTHER" id="PTHR32438:SF5">
    <property type="entry name" value="4-ALPHA-GLUCANOTRANSFERASE DPE1, CHLOROPLASTIC_AMYLOPLASTIC"/>
    <property type="match status" value="1"/>
</dbReference>
<evidence type="ECO:0000256" key="3">
    <source>
        <dbReference type="ARBA" id="ARBA00012560"/>
    </source>
</evidence>